<evidence type="ECO:0000313" key="1">
    <source>
        <dbReference type="EMBL" id="GGE26803.1"/>
    </source>
</evidence>
<proteinExistence type="predicted"/>
<evidence type="ECO:0000313" key="2">
    <source>
        <dbReference type="Proteomes" id="UP000614460"/>
    </source>
</evidence>
<name>A0A8H9G055_9SPHI</name>
<dbReference type="EMBL" id="BMKM01000007">
    <property type="protein sequence ID" value="GGE26803.1"/>
    <property type="molecule type" value="Genomic_DNA"/>
</dbReference>
<keyword evidence="2" id="KW-1185">Reference proteome</keyword>
<reference evidence="1" key="1">
    <citation type="journal article" date="2014" name="Int. J. Syst. Evol. Microbiol.">
        <title>Complete genome sequence of Corynebacterium casei LMG S-19264T (=DSM 44701T), isolated from a smear-ripened cheese.</title>
        <authorList>
            <consortium name="US DOE Joint Genome Institute (JGI-PGF)"/>
            <person name="Walter F."/>
            <person name="Albersmeier A."/>
            <person name="Kalinowski J."/>
            <person name="Ruckert C."/>
        </authorList>
    </citation>
    <scope>NUCLEOTIDE SEQUENCE</scope>
    <source>
        <strain evidence="1">CGMCC 1.15966</strain>
    </source>
</reference>
<organism evidence="1 2">
    <name type="scientific">Sphingobacterium cellulitidis</name>
    <dbReference type="NCBI Taxonomy" id="1768011"/>
    <lineage>
        <taxon>Bacteria</taxon>
        <taxon>Pseudomonadati</taxon>
        <taxon>Bacteroidota</taxon>
        <taxon>Sphingobacteriia</taxon>
        <taxon>Sphingobacteriales</taxon>
        <taxon>Sphingobacteriaceae</taxon>
        <taxon>Sphingobacterium</taxon>
    </lineage>
</organism>
<dbReference type="AlphaFoldDB" id="A0A8H9G055"/>
<protein>
    <submittedName>
        <fullName evidence="1">Uncharacterized protein</fullName>
    </submittedName>
</protein>
<dbReference type="RefSeq" id="WP_094282005.1">
    <property type="nucleotide sequence ID" value="NZ_BMKM01000007.1"/>
</dbReference>
<dbReference type="Proteomes" id="UP000614460">
    <property type="component" value="Unassembled WGS sequence"/>
</dbReference>
<sequence length="125" mass="14781">MMVRVFSVFLIVLSLFLGFQQAIIVMHFKLNQERIEQAYCVNKNRPGMECHGLCHLRKQLDSQEQSDAANIKNYPRVELFVVSVFEYKLDETILESDEERILYQEENYNEPMREIFIPPPIIVLV</sequence>
<accession>A0A8H9G055</accession>
<comment type="caution">
    <text evidence="1">The sequence shown here is derived from an EMBL/GenBank/DDBJ whole genome shotgun (WGS) entry which is preliminary data.</text>
</comment>
<reference evidence="1" key="2">
    <citation type="submission" date="2020-09" db="EMBL/GenBank/DDBJ databases">
        <authorList>
            <person name="Sun Q."/>
            <person name="Zhou Y."/>
        </authorList>
    </citation>
    <scope>NUCLEOTIDE SEQUENCE</scope>
    <source>
        <strain evidence="1">CGMCC 1.15966</strain>
    </source>
</reference>
<gene>
    <name evidence="1" type="ORF">GCM10011516_25590</name>
</gene>